<evidence type="ECO:0000313" key="3">
    <source>
        <dbReference type="Proteomes" id="UP001642487"/>
    </source>
</evidence>
<feature type="compositionally biased region" description="Acidic residues" evidence="1">
    <location>
        <begin position="160"/>
        <end position="176"/>
    </location>
</feature>
<sequence length="303" mass="34156">MDSRKKMGRGNDDEQVEQLLQAAQDDLMLKLSVDSHMSRVSPNYLDSDLDRRFQALRSRPSSATAAVPRNPRPPQPHIQSDSSSRPPPIENLVVDGESQSIIGDDLAARFAALKASLPSSNTPPPSSIPNDVDSDDEEDEVEKLIQWAKDAARLDPSPPSEEDDDEEEFTSSDEDVDDRRKERRKKKIVIRDKVSLTGTASDRRFRRSETLNLQITYHCTFSASTSQPTSLSLYRFRPERRRSSSTTFSLYCLTRVEEEDSRRKRGKIQQPLLITTSTSLEDNYCNATNSTRTSIANLATTFD</sequence>
<proteinExistence type="predicted"/>
<evidence type="ECO:0000313" key="2">
    <source>
        <dbReference type="EMBL" id="CAK9311506.1"/>
    </source>
</evidence>
<gene>
    <name evidence="2" type="ORF">CITCOLO1_LOCUS3166</name>
</gene>
<dbReference type="Proteomes" id="UP001642487">
    <property type="component" value="Chromosome 10"/>
</dbReference>
<name>A0ABP0XTL5_9ROSI</name>
<dbReference type="EMBL" id="OZ021744">
    <property type="protein sequence ID" value="CAK9311506.1"/>
    <property type="molecule type" value="Genomic_DNA"/>
</dbReference>
<feature type="region of interest" description="Disordered" evidence="1">
    <location>
        <begin position="116"/>
        <end position="184"/>
    </location>
</feature>
<accession>A0ABP0XTL5</accession>
<evidence type="ECO:0000256" key="1">
    <source>
        <dbReference type="SAM" id="MobiDB-lite"/>
    </source>
</evidence>
<reference evidence="2 3" key="1">
    <citation type="submission" date="2024-03" db="EMBL/GenBank/DDBJ databases">
        <authorList>
            <person name="Gkanogiannis A."/>
            <person name="Becerra Lopez-Lavalle L."/>
        </authorList>
    </citation>
    <scope>NUCLEOTIDE SEQUENCE [LARGE SCALE GENOMIC DNA]</scope>
</reference>
<keyword evidence="3" id="KW-1185">Reference proteome</keyword>
<organism evidence="2 3">
    <name type="scientific">Citrullus colocynthis</name>
    <name type="common">colocynth</name>
    <dbReference type="NCBI Taxonomy" id="252529"/>
    <lineage>
        <taxon>Eukaryota</taxon>
        <taxon>Viridiplantae</taxon>
        <taxon>Streptophyta</taxon>
        <taxon>Embryophyta</taxon>
        <taxon>Tracheophyta</taxon>
        <taxon>Spermatophyta</taxon>
        <taxon>Magnoliopsida</taxon>
        <taxon>eudicotyledons</taxon>
        <taxon>Gunneridae</taxon>
        <taxon>Pentapetalae</taxon>
        <taxon>rosids</taxon>
        <taxon>fabids</taxon>
        <taxon>Cucurbitales</taxon>
        <taxon>Cucurbitaceae</taxon>
        <taxon>Benincaseae</taxon>
        <taxon>Citrullus</taxon>
    </lineage>
</organism>
<feature type="compositionally biased region" description="Acidic residues" evidence="1">
    <location>
        <begin position="132"/>
        <end position="141"/>
    </location>
</feature>
<feature type="region of interest" description="Disordered" evidence="1">
    <location>
        <begin position="56"/>
        <end position="97"/>
    </location>
</feature>
<protein>
    <submittedName>
        <fullName evidence="2">Uncharacterized protein</fullName>
    </submittedName>
</protein>